<dbReference type="HOGENOM" id="CLU_012436_0_0_1"/>
<feature type="compositionally biased region" description="Polar residues" evidence="2">
    <location>
        <begin position="41"/>
        <end position="52"/>
    </location>
</feature>
<dbReference type="OMA" id="MRESYTE"/>
<accession>A8N8U3</accession>
<comment type="caution">
    <text evidence="4">The sequence shown here is derived from an EMBL/GenBank/DDBJ whole genome shotgun (WGS) entry which is preliminary data.</text>
</comment>
<keyword evidence="5" id="KW-1185">Reference proteome</keyword>
<dbReference type="RefSeq" id="XP_001831271.2">
    <property type="nucleotide sequence ID" value="XM_001831219.2"/>
</dbReference>
<dbReference type="VEuPathDB" id="FungiDB:CC1G_00818"/>
<sequence>MPINVTRTYGKRSGSKTSTAALKRKSTSEIPQNVEEKPLPGSSNTSTPQSNVHAEKKRKLDNDVAVSIMTKRDDELSSVVSASNSRPATPTKLSKRMLGRSKTETSVTSTTESPSLDTRRTPSLPILPSEASPSSLHTPSKSSTAVSASPLRQTPSFTKFSTVLATTSGTATISASLNGTSTTTISRSRSTVTRTYAGSSRSFLMPLSSFSGNPLDPNAPAPQADDYEDEFSRESYSTLRQKYGVDDTSEDEFWNGDAVPSTSANPRSNSGTPVSTPSKANRARGKARSGSTSPSKSRSKKDGTPSKSQLPAPPPLPSNMMNPLKSITELRNKGETRRFLDEVAYLLDGMAVPSASSKSPANIGLVRASALELITKLFTSADFSRKAKAADIYGKVYGLFLNAGAGIGLDKLLDALLLTFLVLVSRDPSSLKELGELYPPSSSPEAVRLDAKGKNRSSSTVISVSSRSLVDILFHLFQLHCPPEPDDEDGLGIPTDPLVLISDPTHSDAYFKRAGIGKKEKGQLSSLYSILTSQPTFSLPTKNEERKTLSTPMIAVALLHVLPTSLLPNDRWRVNILVKSLNGVTRAVLESAGSPKPKDKLGVGEVGLDWLTLHAHLRLLDLYLLGQWSLVRKDGDGEGTEGSEDDDNIWKRMVERLVKLGRVAVSRRRADEDEVDEAGNLVDQCLEALLRVLVTLTHGESKWGTCVASSEGKGDPTLSWLTLLVEESGNRIKSIEGAQTRPSGGGTRRKRKLYEMEEETGTEAAESDSESEEDTFQQQRRREAVERRTRALDRLCLSLALLTNLVQEVDDVSDLLRDGGMLVALVGVYKQQSDLSEELSAMQSSEGEEEAIVQEREQAQVDASFLRGHLAVLFALLMKNEENKETLLPLLPSRGESTKAKLNRLVDHAKRFVSFFDVVQQTNQDQEGLSQEEQNEKKVAMEAVGFLESLRDS</sequence>
<name>A8N8U3_COPC7</name>
<dbReference type="Proteomes" id="UP000001861">
    <property type="component" value="Unassembled WGS sequence"/>
</dbReference>
<feature type="compositionally biased region" description="Acidic residues" evidence="2">
    <location>
        <begin position="756"/>
        <end position="775"/>
    </location>
</feature>
<dbReference type="eggNOG" id="ENOG502SA2J">
    <property type="taxonomic scope" value="Eukaryota"/>
</dbReference>
<dbReference type="AlphaFoldDB" id="A8N8U3"/>
<feature type="region of interest" description="Disordered" evidence="2">
    <location>
        <begin position="733"/>
        <end position="781"/>
    </location>
</feature>
<dbReference type="PANTHER" id="PTHR22100:SF13">
    <property type="entry name" value="WINGS APART-LIKE PROTEIN HOMOLOG"/>
    <property type="match status" value="1"/>
</dbReference>
<dbReference type="OrthoDB" id="78088at2759"/>
<dbReference type="KEGG" id="cci:CC1G_00818"/>
<evidence type="ECO:0000256" key="2">
    <source>
        <dbReference type="SAM" id="MobiDB-lite"/>
    </source>
</evidence>
<dbReference type="InParanoid" id="A8N8U3"/>
<feature type="compositionally biased region" description="Low complexity" evidence="2">
    <location>
        <begin position="104"/>
        <end position="115"/>
    </location>
</feature>
<feature type="compositionally biased region" description="Low complexity" evidence="2">
    <location>
        <begin position="132"/>
        <end position="144"/>
    </location>
</feature>
<dbReference type="PANTHER" id="PTHR22100">
    <property type="entry name" value="WINGS APART-LIKE PROTEIN HOMOLOG"/>
    <property type="match status" value="1"/>
</dbReference>
<dbReference type="STRING" id="240176.A8N8U3"/>
<organism evidence="4 5">
    <name type="scientific">Coprinopsis cinerea (strain Okayama-7 / 130 / ATCC MYA-4618 / FGSC 9003)</name>
    <name type="common">Inky cap fungus</name>
    <name type="synonym">Hormographiella aspergillata</name>
    <dbReference type="NCBI Taxonomy" id="240176"/>
    <lineage>
        <taxon>Eukaryota</taxon>
        <taxon>Fungi</taxon>
        <taxon>Dikarya</taxon>
        <taxon>Basidiomycota</taxon>
        <taxon>Agaricomycotina</taxon>
        <taxon>Agaricomycetes</taxon>
        <taxon>Agaricomycetidae</taxon>
        <taxon>Agaricales</taxon>
        <taxon>Agaricineae</taxon>
        <taxon>Psathyrellaceae</taxon>
        <taxon>Coprinopsis</taxon>
    </lineage>
</organism>
<dbReference type="GeneID" id="6007736"/>
<proteinExistence type="inferred from homology"/>
<comment type="similarity">
    <text evidence="1">Belongs to the WAPL family.</text>
</comment>
<feature type="domain" description="Wings apart-like protein C-terminal" evidence="3">
    <location>
        <begin position="324"/>
        <end position="390"/>
    </location>
</feature>
<dbReference type="Pfam" id="PF07814">
    <property type="entry name" value="WAPL"/>
    <property type="match status" value="1"/>
</dbReference>
<dbReference type="Gene3D" id="1.25.10.10">
    <property type="entry name" value="Leucine-rich Repeat Variant"/>
    <property type="match status" value="2"/>
</dbReference>
<feature type="region of interest" description="Disordered" evidence="2">
    <location>
        <begin position="247"/>
        <end position="323"/>
    </location>
</feature>
<reference evidence="4 5" key="1">
    <citation type="journal article" date="2010" name="Proc. Natl. Acad. Sci. U.S.A.">
        <title>Insights into evolution of multicellular fungi from the assembled chromosomes of the mushroom Coprinopsis cinerea (Coprinus cinereus).</title>
        <authorList>
            <person name="Stajich J.E."/>
            <person name="Wilke S.K."/>
            <person name="Ahren D."/>
            <person name="Au C.H."/>
            <person name="Birren B.W."/>
            <person name="Borodovsky M."/>
            <person name="Burns C."/>
            <person name="Canback B."/>
            <person name="Casselton L.A."/>
            <person name="Cheng C.K."/>
            <person name="Deng J."/>
            <person name="Dietrich F.S."/>
            <person name="Fargo D.C."/>
            <person name="Farman M.L."/>
            <person name="Gathman A.C."/>
            <person name="Goldberg J."/>
            <person name="Guigo R."/>
            <person name="Hoegger P.J."/>
            <person name="Hooker J.B."/>
            <person name="Huggins A."/>
            <person name="James T.Y."/>
            <person name="Kamada T."/>
            <person name="Kilaru S."/>
            <person name="Kodira C."/>
            <person name="Kues U."/>
            <person name="Kupfer D."/>
            <person name="Kwan H.S."/>
            <person name="Lomsadze A."/>
            <person name="Li W."/>
            <person name="Lilly W.W."/>
            <person name="Ma L.J."/>
            <person name="Mackey A.J."/>
            <person name="Manning G."/>
            <person name="Martin F."/>
            <person name="Muraguchi H."/>
            <person name="Natvig D.O."/>
            <person name="Palmerini H."/>
            <person name="Ramesh M.A."/>
            <person name="Rehmeyer C.J."/>
            <person name="Roe B.A."/>
            <person name="Shenoy N."/>
            <person name="Stanke M."/>
            <person name="Ter-Hovhannisyan V."/>
            <person name="Tunlid A."/>
            <person name="Velagapudi R."/>
            <person name="Vision T.J."/>
            <person name="Zeng Q."/>
            <person name="Zolan M.E."/>
            <person name="Pukkila P.J."/>
        </authorList>
    </citation>
    <scope>NUCLEOTIDE SEQUENCE [LARGE SCALE GENOMIC DNA]</scope>
    <source>
        <strain evidence="5">Okayama-7 / 130 / ATCC MYA-4618 / FGSC 9003</strain>
    </source>
</reference>
<feature type="compositionally biased region" description="Polar residues" evidence="2">
    <location>
        <begin position="260"/>
        <end position="279"/>
    </location>
</feature>
<evidence type="ECO:0000256" key="1">
    <source>
        <dbReference type="ARBA" id="ARBA00006854"/>
    </source>
</evidence>
<dbReference type="InterPro" id="IPR039874">
    <property type="entry name" value="WAPL"/>
</dbReference>
<dbReference type="EMBL" id="AACS02000007">
    <property type="protein sequence ID" value="EAU90434.2"/>
    <property type="molecule type" value="Genomic_DNA"/>
</dbReference>
<feature type="compositionally biased region" description="Polar residues" evidence="2">
    <location>
        <begin position="78"/>
        <end position="92"/>
    </location>
</feature>
<evidence type="ECO:0000259" key="3">
    <source>
        <dbReference type="Pfam" id="PF07814"/>
    </source>
</evidence>
<evidence type="ECO:0000313" key="5">
    <source>
        <dbReference type="Proteomes" id="UP000001861"/>
    </source>
</evidence>
<gene>
    <name evidence="4" type="ORF">CC1G_00818</name>
</gene>
<protein>
    <recommendedName>
        <fullName evidence="3">Wings apart-like protein C-terminal domain-containing protein</fullName>
    </recommendedName>
</protein>
<feature type="region of interest" description="Disordered" evidence="2">
    <location>
        <begin position="1"/>
        <end position="151"/>
    </location>
</feature>
<evidence type="ECO:0000313" key="4">
    <source>
        <dbReference type="EMBL" id="EAU90434.2"/>
    </source>
</evidence>
<feature type="region of interest" description="Disordered" evidence="2">
    <location>
        <begin position="208"/>
        <end position="235"/>
    </location>
</feature>
<dbReference type="InterPro" id="IPR011989">
    <property type="entry name" value="ARM-like"/>
</dbReference>
<dbReference type="InterPro" id="IPR022771">
    <property type="entry name" value="WAPL_C"/>
</dbReference>